<dbReference type="AlphaFoldDB" id="A0A9W2Z3S2"/>
<keyword evidence="7" id="KW-1185">Reference proteome</keyword>
<feature type="compositionally biased region" description="Polar residues" evidence="5">
    <location>
        <begin position="96"/>
        <end position="110"/>
    </location>
</feature>
<comment type="similarity">
    <text evidence="1">Belongs to the TRAFAC class TrmE-Era-EngA-EngB-Septin-like GTPase superfamily. AIG1/Toc34/Toc159-like paraseptin GTPase family. IAN subfamily.</text>
</comment>
<dbReference type="PROSITE" id="PS51720">
    <property type="entry name" value="G_AIG1"/>
    <property type="match status" value="1"/>
</dbReference>
<feature type="coiled-coil region" evidence="4">
    <location>
        <begin position="292"/>
        <end position="319"/>
    </location>
</feature>
<accession>A0A9W2Z3S2</accession>
<dbReference type="InterPro" id="IPR045058">
    <property type="entry name" value="GIMA/IAN/Toc"/>
</dbReference>
<feature type="compositionally biased region" description="Basic and acidic residues" evidence="5">
    <location>
        <begin position="1"/>
        <end position="13"/>
    </location>
</feature>
<proteinExistence type="inferred from homology"/>
<keyword evidence="3" id="KW-0342">GTP-binding</keyword>
<dbReference type="SUPFAM" id="SSF52540">
    <property type="entry name" value="P-loop containing nucleoside triphosphate hydrolases"/>
    <property type="match status" value="1"/>
</dbReference>
<reference evidence="8" key="1">
    <citation type="submission" date="2025-08" db="UniProtKB">
        <authorList>
            <consortium name="RefSeq"/>
        </authorList>
    </citation>
    <scope>IDENTIFICATION</scope>
</reference>
<dbReference type="FunFam" id="3.40.50.300:FF:000840">
    <property type="entry name" value="Immune-associated nucleotide-binding protein 9"/>
    <property type="match status" value="1"/>
</dbReference>
<organism evidence="7 8">
    <name type="scientific">Biomphalaria glabrata</name>
    <name type="common">Bloodfluke planorb</name>
    <name type="synonym">Freshwater snail</name>
    <dbReference type="NCBI Taxonomy" id="6526"/>
    <lineage>
        <taxon>Eukaryota</taxon>
        <taxon>Metazoa</taxon>
        <taxon>Spiralia</taxon>
        <taxon>Lophotrochozoa</taxon>
        <taxon>Mollusca</taxon>
        <taxon>Gastropoda</taxon>
        <taxon>Heterobranchia</taxon>
        <taxon>Euthyneura</taxon>
        <taxon>Panpulmonata</taxon>
        <taxon>Hygrophila</taxon>
        <taxon>Lymnaeoidea</taxon>
        <taxon>Planorbidae</taxon>
        <taxon>Biomphalaria</taxon>
    </lineage>
</organism>
<evidence type="ECO:0000256" key="5">
    <source>
        <dbReference type="SAM" id="MobiDB-lite"/>
    </source>
</evidence>
<feature type="domain" description="AIG1-type G" evidence="6">
    <location>
        <begin position="115"/>
        <end position="325"/>
    </location>
</feature>
<dbReference type="GO" id="GO:0005525">
    <property type="term" value="F:GTP binding"/>
    <property type="evidence" value="ECO:0007669"/>
    <property type="project" value="UniProtKB-KW"/>
</dbReference>
<keyword evidence="2" id="KW-0547">Nucleotide-binding</keyword>
<dbReference type="Gene3D" id="3.40.50.300">
    <property type="entry name" value="P-loop containing nucleotide triphosphate hydrolases"/>
    <property type="match status" value="1"/>
</dbReference>
<protein>
    <submittedName>
        <fullName evidence="8">Uncharacterized protein LOC106052194</fullName>
    </submittedName>
</protein>
<dbReference type="InterPro" id="IPR027417">
    <property type="entry name" value="P-loop_NTPase"/>
</dbReference>
<evidence type="ECO:0000256" key="4">
    <source>
        <dbReference type="SAM" id="Coils"/>
    </source>
</evidence>
<dbReference type="Pfam" id="PF04548">
    <property type="entry name" value="AIG1"/>
    <property type="match status" value="1"/>
</dbReference>
<feature type="region of interest" description="Disordered" evidence="5">
    <location>
        <begin position="1"/>
        <end position="110"/>
    </location>
</feature>
<evidence type="ECO:0000313" key="7">
    <source>
        <dbReference type="Proteomes" id="UP001165740"/>
    </source>
</evidence>
<evidence type="ECO:0000259" key="6">
    <source>
        <dbReference type="PROSITE" id="PS51720"/>
    </source>
</evidence>
<evidence type="ECO:0000256" key="1">
    <source>
        <dbReference type="ARBA" id="ARBA00008535"/>
    </source>
</evidence>
<keyword evidence="4" id="KW-0175">Coiled coil</keyword>
<dbReference type="PANTHER" id="PTHR10903">
    <property type="entry name" value="GTPASE, IMAP FAMILY MEMBER-RELATED"/>
    <property type="match status" value="1"/>
</dbReference>
<evidence type="ECO:0000313" key="8">
    <source>
        <dbReference type="RefSeq" id="XP_055869708.1"/>
    </source>
</evidence>
<dbReference type="PANTHER" id="PTHR10903:SF184">
    <property type="entry name" value="GTP-BINDING PROTEIN A"/>
    <property type="match status" value="1"/>
</dbReference>
<name>A0A9W2Z3S2_BIOGL</name>
<dbReference type="GeneID" id="106052194"/>
<evidence type="ECO:0000256" key="3">
    <source>
        <dbReference type="ARBA" id="ARBA00023134"/>
    </source>
</evidence>
<feature type="coiled-coil region" evidence="4">
    <location>
        <begin position="434"/>
        <end position="486"/>
    </location>
</feature>
<dbReference type="Proteomes" id="UP001165740">
    <property type="component" value="Chromosome 16"/>
</dbReference>
<feature type="compositionally biased region" description="Basic and acidic residues" evidence="5">
    <location>
        <begin position="86"/>
        <end position="95"/>
    </location>
</feature>
<dbReference type="RefSeq" id="XP_055869708.1">
    <property type="nucleotide sequence ID" value="XM_056013733.1"/>
</dbReference>
<evidence type="ECO:0000256" key="2">
    <source>
        <dbReference type="ARBA" id="ARBA00022741"/>
    </source>
</evidence>
<gene>
    <name evidence="8" type="primary">LOC106052194</name>
</gene>
<sequence length="553" mass="63355">MDSHTAEMAECSKRRSVVNMKGMFENSNISMEAKKQSSPKTPPKPASLHLGPANVVSPQTIQQMQDSVSTEEQPYDSSPVQLRHPGHAESGRTQRQDSMTCGPNLNTRSNRSMLNDQIDLLLIGKTGNGKSALGNSIIDHSAFFSEPSSTSVTKEVRDEVNEINGRIIKIVDSPGVEDTDWENDETTNSVVNALSQAIAINPQGYHAFLLVVKFGGRFTKEDQGTVDYLKKVFGQSFVRKFCILVLTYGDQFEAQVKDKFKDWIQSQKGVLSDLVKECNNRVILFDNQTTDRQKRQRQVSELIEIVDSLKQENSRYTNDQFDLAKTERESLELTSKAPLIIEAAMTEANLIFKQFKRIQVTVKSNYDPAPLEPLLKRINILCDSVRHKDSKTGVLGDLLIHIETLKSSIRDEIKVCRRISEVEIEMRTKYDYQLEESNQKLKDAKLNFDRLSQERKKSELHKIQKLEEEIRKLKREKDESEMYQLDHSSEFELITTTIPEIEEQYTRVREKHRKNVLSSLFHKIAKTFSKKSKDIDLPPVQDDLEIDLTQFMY</sequence>
<dbReference type="InterPro" id="IPR006703">
    <property type="entry name" value="G_AIG1"/>
</dbReference>
<feature type="compositionally biased region" description="Polar residues" evidence="5">
    <location>
        <begin position="56"/>
        <end position="80"/>
    </location>
</feature>
<dbReference type="OrthoDB" id="6155334at2759"/>